<comment type="similarity">
    <text evidence="1">Belongs to the NodU/CmcH family.</text>
</comment>
<dbReference type="EMBL" id="JBHUDM010000003">
    <property type="protein sequence ID" value="MFD1642632.1"/>
    <property type="molecule type" value="Genomic_DNA"/>
</dbReference>
<dbReference type="InterPro" id="IPR051338">
    <property type="entry name" value="NodU/CmcH_Carbamoyltrnsfr"/>
</dbReference>
<dbReference type="RefSeq" id="WP_256396031.1">
    <property type="nucleotide sequence ID" value="NZ_JANHDJ010000003.1"/>
</dbReference>
<feature type="domain" description="Carbamoyltransferase C-terminal" evidence="3">
    <location>
        <begin position="404"/>
        <end position="574"/>
    </location>
</feature>
<reference evidence="4 5" key="1">
    <citation type="journal article" date="2019" name="Int. J. Syst. Evol. Microbiol.">
        <title>The Global Catalogue of Microorganisms (GCM) 10K type strain sequencing project: providing services to taxonomists for standard genome sequencing and annotation.</title>
        <authorList>
            <consortium name="The Broad Institute Genomics Platform"/>
            <consortium name="The Broad Institute Genome Sequencing Center for Infectious Disease"/>
            <person name="Wu L."/>
            <person name="Ma J."/>
        </authorList>
    </citation>
    <scope>NUCLEOTIDE SEQUENCE [LARGE SCALE GENOMIC DNA]</scope>
    <source>
        <strain evidence="4 5">CGMCC 1.10593</strain>
    </source>
</reference>
<dbReference type="InterPro" id="IPR038152">
    <property type="entry name" value="Carbam_trans_C_sf"/>
</dbReference>
<dbReference type="Gene3D" id="3.90.870.20">
    <property type="entry name" value="Carbamoyltransferase, C-terminal domain"/>
    <property type="match status" value="1"/>
</dbReference>
<evidence type="ECO:0000259" key="3">
    <source>
        <dbReference type="Pfam" id="PF16861"/>
    </source>
</evidence>
<dbReference type="PANTHER" id="PTHR34847">
    <property type="entry name" value="NODULATION PROTEIN U"/>
    <property type="match status" value="1"/>
</dbReference>
<comment type="caution">
    <text evidence="4">The sequence shown here is derived from an EMBL/GenBank/DDBJ whole genome shotgun (WGS) entry which is preliminary data.</text>
</comment>
<name>A0ABD6D974_9EURY</name>
<keyword evidence="5" id="KW-1185">Reference proteome</keyword>
<dbReference type="PANTHER" id="PTHR34847:SF1">
    <property type="entry name" value="NODULATION PROTEIN U"/>
    <property type="match status" value="1"/>
</dbReference>
<dbReference type="SUPFAM" id="SSF53067">
    <property type="entry name" value="Actin-like ATPase domain"/>
    <property type="match status" value="1"/>
</dbReference>
<feature type="domain" description="Carbamoyltransferase" evidence="2">
    <location>
        <begin position="13"/>
        <end position="355"/>
    </location>
</feature>
<evidence type="ECO:0000313" key="5">
    <source>
        <dbReference type="Proteomes" id="UP001597052"/>
    </source>
</evidence>
<dbReference type="InterPro" id="IPR031730">
    <property type="entry name" value="Carbam_trans_C"/>
</dbReference>
<dbReference type="CDD" id="cd24098">
    <property type="entry name" value="ASKHA_NBD_TobZ_N"/>
    <property type="match status" value="1"/>
</dbReference>
<sequence>MTVSYILTFRPSGIDLYHNHDPSAAIFRDGELVFAAEEERYTRQKHGENQFPDNAIQACLDFCGIELHEVDKIIIPDDLRLRRHFLPHRLKSSVFNSESSLQTLYWLNSLLVNHTRSHFTPVEPVRRHLSNTNQQVPPIEAKSHHACHAASAFHPSEFDRALVVTIDGVGEYDSTVVWRGDESGIERLRTYNYPNSLGSFFGTVTEFLGYRKNNGEGKVMGLAPYGNPNTDIAATLRSAVDTGVEYDVTEIVDPKPGQTIDVANLERLFGRQRKETPTEFTQWEKDLAYEAQKLLEEIVTGIVTYYVNKTGINNVALAGGVALNCKLNKAVMDLDEVDNVFIQPVAADNGLALGAGYLEQNPTDVEPMTDVYYGDEFETAEIRNLLETNKIDYYEPDDLEQTVAERLADGELVGWFQGRMELGPRALGNRSILADPRTESSRDRVNEFVKHREGWRPFAPSLRYEDADEYLEDAVESPFMIKTFDIPEHKCDEIAAVIHPNDATTRPQTVRSNQNPRYHALLSAFADITDVPVLLNTSFNDHGEPIIRTPKEAIKAFYAMGLDILVLNDLIIEK</sequence>
<evidence type="ECO:0000256" key="1">
    <source>
        <dbReference type="ARBA" id="ARBA00006129"/>
    </source>
</evidence>
<protein>
    <submittedName>
        <fullName evidence="4">Carbamoyltransferase</fullName>
    </submittedName>
</protein>
<dbReference type="InterPro" id="IPR043129">
    <property type="entry name" value="ATPase_NBD"/>
</dbReference>
<evidence type="ECO:0000313" key="4">
    <source>
        <dbReference type="EMBL" id="MFD1642632.1"/>
    </source>
</evidence>
<organism evidence="4 5">
    <name type="scientific">Halohasta litorea</name>
    <dbReference type="NCBI Taxonomy" id="869891"/>
    <lineage>
        <taxon>Archaea</taxon>
        <taxon>Methanobacteriati</taxon>
        <taxon>Methanobacteriota</taxon>
        <taxon>Stenosarchaea group</taxon>
        <taxon>Halobacteria</taxon>
        <taxon>Halobacteriales</taxon>
        <taxon>Haloferacaceae</taxon>
        <taxon>Halohasta</taxon>
    </lineage>
</organism>
<dbReference type="InterPro" id="IPR003696">
    <property type="entry name" value="Carbtransf_dom"/>
</dbReference>
<dbReference type="AlphaFoldDB" id="A0ABD6D974"/>
<gene>
    <name evidence="4" type="ORF">ACFSBW_12185</name>
</gene>
<dbReference type="Pfam" id="PF16861">
    <property type="entry name" value="Carbam_trans_C"/>
    <property type="match status" value="1"/>
</dbReference>
<accession>A0ABD6D974</accession>
<dbReference type="Proteomes" id="UP001597052">
    <property type="component" value="Unassembled WGS sequence"/>
</dbReference>
<evidence type="ECO:0000259" key="2">
    <source>
        <dbReference type="Pfam" id="PF02543"/>
    </source>
</evidence>
<dbReference type="Pfam" id="PF02543">
    <property type="entry name" value="Carbam_trans_N"/>
    <property type="match status" value="1"/>
</dbReference>
<dbReference type="Gene3D" id="3.30.420.40">
    <property type="match status" value="2"/>
</dbReference>
<proteinExistence type="inferred from homology"/>